<dbReference type="AlphaFoldDB" id="A0A8S2KGQ4"/>
<reference evidence="4" key="1">
    <citation type="submission" date="2021-02" db="EMBL/GenBank/DDBJ databases">
        <authorList>
            <person name="Nowell W R."/>
        </authorList>
    </citation>
    <scope>NUCLEOTIDE SEQUENCE</scope>
</reference>
<evidence type="ECO:0000313" key="5">
    <source>
        <dbReference type="Proteomes" id="UP000682733"/>
    </source>
</evidence>
<dbReference type="Proteomes" id="UP000682733">
    <property type="component" value="Unassembled WGS sequence"/>
</dbReference>
<evidence type="ECO:0000313" key="4">
    <source>
        <dbReference type="EMBL" id="CAF3848736.1"/>
    </source>
</evidence>
<comment type="caution">
    <text evidence="4">The sequence shown here is derived from an EMBL/GenBank/DDBJ whole genome shotgun (WGS) entry which is preliminary data.</text>
</comment>
<dbReference type="Proteomes" id="UP000677228">
    <property type="component" value="Unassembled WGS sequence"/>
</dbReference>
<dbReference type="InterPro" id="IPR029058">
    <property type="entry name" value="AB_hydrolase_fold"/>
</dbReference>
<evidence type="ECO:0000313" key="3">
    <source>
        <dbReference type="EMBL" id="CAF1086321.1"/>
    </source>
</evidence>
<dbReference type="GO" id="GO:0006629">
    <property type="term" value="P:lipid metabolic process"/>
    <property type="evidence" value="ECO:0007669"/>
    <property type="project" value="InterPro"/>
</dbReference>
<evidence type="ECO:0000256" key="1">
    <source>
        <dbReference type="SAM" id="SignalP"/>
    </source>
</evidence>
<dbReference type="PANTHER" id="PTHR45856:SF24">
    <property type="entry name" value="FUNGAL LIPASE-LIKE DOMAIN-CONTAINING PROTEIN"/>
    <property type="match status" value="1"/>
</dbReference>
<feature type="signal peptide" evidence="1">
    <location>
        <begin position="1"/>
        <end position="17"/>
    </location>
</feature>
<dbReference type="CDD" id="cd00519">
    <property type="entry name" value="Lipase_3"/>
    <property type="match status" value="1"/>
</dbReference>
<gene>
    <name evidence="3" type="ORF">OVA965_LOCUS18616</name>
    <name evidence="4" type="ORF">TMI583_LOCUS18628</name>
</gene>
<dbReference type="Gene3D" id="3.40.50.1820">
    <property type="entry name" value="alpha/beta hydrolase"/>
    <property type="match status" value="1"/>
</dbReference>
<accession>A0A8S2KGQ4</accession>
<proteinExistence type="predicted"/>
<dbReference type="SUPFAM" id="SSF53474">
    <property type="entry name" value="alpha/beta-Hydrolases"/>
    <property type="match status" value="1"/>
</dbReference>
<feature type="domain" description="Fungal lipase-type" evidence="2">
    <location>
        <begin position="135"/>
        <end position="268"/>
    </location>
</feature>
<dbReference type="PANTHER" id="PTHR45856">
    <property type="entry name" value="ALPHA/BETA-HYDROLASES SUPERFAMILY PROTEIN"/>
    <property type="match status" value="1"/>
</dbReference>
<evidence type="ECO:0000259" key="2">
    <source>
        <dbReference type="Pfam" id="PF01764"/>
    </source>
</evidence>
<dbReference type="InterPro" id="IPR051218">
    <property type="entry name" value="Sec_MonoDiacylglyc_Lipase"/>
</dbReference>
<dbReference type="Pfam" id="PF01764">
    <property type="entry name" value="Lipase_3"/>
    <property type="match status" value="1"/>
</dbReference>
<keyword evidence="1" id="KW-0732">Signal</keyword>
<sequence length="354" mass="41002">MQVRALVIFLSLSVAVASNLIVRRNLPYIDTEQLEIDLNIRHQILSKPYEFTPPTAYKKIGDASEFDVNNATRFVRYAAASYMFYTKNWNEILNWTCVDCRAPEVQGFLCTHLIYDKSTDALVYLGVNSNHRELVIVWRGTDSALNLLLDLDFWKTTKPLDGIPNAFTAAGFYDMYHVAQERVWNALLTNINKYRDFEIKIIGHSLGGAISSINAVDFGYNGKLNLSSYTFGSPRTGNQGFTLAYHDYCQQHWRMTHDEDPVPHLPPVIAEFLHVTHEVWQHDIIGKYVICDNPSWETNENKYCANSETLWWFHFNLKDHNYMNLTNSSAVQNYIKTLKPYDQIKLKPYLLRNH</sequence>
<feature type="chain" id="PRO_5035707616" description="Fungal lipase-type domain-containing protein" evidence="1">
    <location>
        <begin position="18"/>
        <end position="354"/>
    </location>
</feature>
<dbReference type="InterPro" id="IPR002921">
    <property type="entry name" value="Fungal_lipase-type"/>
</dbReference>
<dbReference type="EMBL" id="CAJOBA010009327">
    <property type="protein sequence ID" value="CAF3848736.1"/>
    <property type="molecule type" value="Genomic_DNA"/>
</dbReference>
<organism evidence="4 5">
    <name type="scientific">Didymodactylos carnosus</name>
    <dbReference type="NCBI Taxonomy" id="1234261"/>
    <lineage>
        <taxon>Eukaryota</taxon>
        <taxon>Metazoa</taxon>
        <taxon>Spiralia</taxon>
        <taxon>Gnathifera</taxon>
        <taxon>Rotifera</taxon>
        <taxon>Eurotatoria</taxon>
        <taxon>Bdelloidea</taxon>
        <taxon>Philodinida</taxon>
        <taxon>Philodinidae</taxon>
        <taxon>Didymodactylos</taxon>
    </lineage>
</organism>
<name>A0A8S2KGQ4_9BILA</name>
<protein>
    <recommendedName>
        <fullName evidence="2">Fungal lipase-type domain-containing protein</fullName>
    </recommendedName>
</protein>
<dbReference type="EMBL" id="CAJNOK010009309">
    <property type="protein sequence ID" value="CAF1086321.1"/>
    <property type="molecule type" value="Genomic_DNA"/>
</dbReference>